<proteinExistence type="predicted"/>
<evidence type="ECO:0000313" key="2">
    <source>
        <dbReference type="EMBL" id="GBP18984.1"/>
    </source>
</evidence>
<comment type="caution">
    <text evidence="2">The sequence shown here is derived from an EMBL/GenBank/DDBJ whole genome shotgun (WGS) entry which is preliminary data.</text>
</comment>
<name>A0A4C1TYT6_EUMVA</name>
<feature type="region of interest" description="Disordered" evidence="1">
    <location>
        <begin position="81"/>
        <end position="113"/>
    </location>
</feature>
<evidence type="ECO:0000313" key="3">
    <source>
        <dbReference type="Proteomes" id="UP000299102"/>
    </source>
</evidence>
<organism evidence="2 3">
    <name type="scientific">Eumeta variegata</name>
    <name type="common">Bagworm moth</name>
    <name type="synonym">Eumeta japonica</name>
    <dbReference type="NCBI Taxonomy" id="151549"/>
    <lineage>
        <taxon>Eukaryota</taxon>
        <taxon>Metazoa</taxon>
        <taxon>Ecdysozoa</taxon>
        <taxon>Arthropoda</taxon>
        <taxon>Hexapoda</taxon>
        <taxon>Insecta</taxon>
        <taxon>Pterygota</taxon>
        <taxon>Neoptera</taxon>
        <taxon>Endopterygota</taxon>
        <taxon>Lepidoptera</taxon>
        <taxon>Glossata</taxon>
        <taxon>Ditrysia</taxon>
        <taxon>Tineoidea</taxon>
        <taxon>Psychidae</taxon>
        <taxon>Oiketicinae</taxon>
        <taxon>Eumeta</taxon>
    </lineage>
</organism>
<protein>
    <submittedName>
        <fullName evidence="2">Uncharacterized protein</fullName>
    </submittedName>
</protein>
<keyword evidence="3" id="KW-1185">Reference proteome</keyword>
<sequence length="144" mass="15976">MTNTPTFFGDKTFLGYLFTTPPILTSPTSTVDVKPYSIAYNRIRPLQCLYCHNRTYKKLLPSDFIMNRVAITGSRISLRKHLSKPHTDSINKRPHSRRHKVLRSRDGSGAGAGAAGHALRYISGVLLSIKVTARNSHVGAVIDN</sequence>
<reference evidence="2 3" key="1">
    <citation type="journal article" date="2019" name="Commun. Biol.">
        <title>The bagworm genome reveals a unique fibroin gene that provides high tensile strength.</title>
        <authorList>
            <person name="Kono N."/>
            <person name="Nakamura H."/>
            <person name="Ohtoshi R."/>
            <person name="Tomita M."/>
            <person name="Numata K."/>
            <person name="Arakawa K."/>
        </authorList>
    </citation>
    <scope>NUCLEOTIDE SEQUENCE [LARGE SCALE GENOMIC DNA]</scope>
</reference>
<dbReference type="AlphaFoldDB" id="A0A4C1TYT6"/>
<gene>
    <name evidence="2" type="ORF">EVAR_78452_1</name>
</gene>
<dbReference type="Proteomes" id="UP000299102">
    <property type="component" value="Unassembled WGS sequence"/>
</dbReference>
<dbReference type="EMBL" id="BGZK01000103">
    <property type="protein sequence ID" value="GBP18984.1"/>
    <property type="molecule type" value="Genomic_DNA"/>
</dbReference>
<evidence type="ECO:0000256" key="1">
    <source>
        <dbReference type="SAM" id="MobiDB-lite"/>
    </source>
</evidence>
<feature type="compositionally biased region" description="Basic residues" evidence="1">
    <location>
        <begin position="92"/>
        <end position="102"/>
    </location>
</feature>
<accession>A0A4C1TYT6</accession>